<gene>
    <name evidence="4" type="ORF">PPROV_000568600</name>
</gene>
<feature type="domain" description="VTT" evidence="3">
    <location>
        <begin position="177"/>
        <end position="316"/>
    </location>
</feature>
<feature type="compositionally biased region" description="Low complexity" evidence="1">
    <location>
        <begin position="26"/>
        <end position="48"/>
    </location>
</feature>
<sequence length="377" mass="38149">MACTCSSRPLGGRPLGGRPLGRGRRAASAARDSRAPSAHSAPHSAPPSIDRAAPSTARARRVFPEVLLFSSRGESAPSSSSLPWKQSLLGKQPCDDVNVNGVSLPVVTTLAALGAWSCVFPEGAHAAAAAAAAAAAEGGASHWALIDGFYDAVEASGALGPALLFLVTLTAEMLPLVPTQPIYLTAGLIFGNTTDGLLPAWGGTVAAAGLSYAVARSLGKPGGALSGLVAFVFEREGNGEGGANDTKNNLKAKLEGLTDDGFAASTLKVLLLRFSPVVPYSISNYASGLLGIRFAPFFLGTALGMIPWAILYVGLGGTGHAALASGAEGFDDLLDDVVAQAELIASNPAARAVALTATGSLAAFVISSVMGIRRRTT</sequence>
<name>A0A830HJB1_9CHLO</name>
<dbReference type="EMBL" id="BNJQ01000014">
    <property type="protein sequence ID" value="GHP06942.1"/>
    <property type="molecule type" value="Genomic_DNA"/>
</dbReference>
<proteinExistence type="predicted"/>
<feature type="transmembrane region" description="Helical" evidence="2">
    <location>
        <begin position="352"/>
        <end position="372"/>
    </location>
</feature>
<dbReference type="Pfam" id="PF09335">
    <property type="entry name" value="VTT_dom"/>
    <property type="match status" value="1"/>
</dbReference>
<evidence type="ECO:0000313" key="4">
    <source>
        <dbReference type="EMBL" id="GHP06942.1"/>
    </source>
</evidence>
<comment type="caution">
    <text evidence="4">The sequence shown here is derived from an EMBL/GenBank/DDBJ whole genome shotgun (WGS) entry which is preliminary data.</text>
</comment>
<evidence type="ECO:0000259" key="3">
    <source>
        <dbReference type="Pfam" id="PF09335"/>
    </source>
</evidence>
<dbReference type="InterPro" id="IPR032816">
    <property type="entry name" value="VTT_dom"/>
</dbReference>
<keyword evidence="2" id="KW-0812">Transmembrane</keyword>
<accession>A0A830HJB1</accession>
<dbReference type="PANTHER" id="PTHR46826">
    <property type="match status" value="1"/>
</dbReference>
<feature type="region of interest" description="Disordered" evidence="1">
    <location>
        <begin position="1"/>
        <end position="55"/>
    </location>
</feature>
<keyword evidence="5" id="KW-1185">Reference proteome</keyword>
<keyword evidence="2" id="KW-1133">Transmembrane helix</keyword>
<dbReference type="PANTHER" id="PTHR46826:SF1">
    <property type="entry name" value="TVP38_TMEM64 FAMILY MEMBRANE PROTEIN YDJX"/>
    <property type="match status" value="1"/>
</dbReference>
<evidence type="ECO:0000256" key="1">
    <source>
        <dbReference type="SAM" id="MobiDB-lite"/>
    </source>
</evidence>
<feature type="transmembrane region" description="Helical" evidence="2">
    <location>
        <begin position="294"/>
        <end position="315"/>
    </location>
</feature>
<keyword evidence="2" id="KW-0472">Membrane</keyword>
<dbReference type="OrthoDB" id="166803at2759"/>
<dbReference type="Proteomes" id="UP000660262">
    <property type="component" value="Unassembled WGS sequence"/>
</dbReference>
<feature type="compositionally biased region" description="Low complexity" evidence="1">
    <location>
        <begin position="1"/>
        <end position="12"/>
    </location>
</feature>
<protein>
    <recommendedName>
        <fullName evidence="3">VTT domain-containing protein</fullName>
    </recommendedName>
</protein>
<dbReference type="AlphaFoldDB" id="A0A830HJB1"/>
<dbReference type="InterPro" id="IPR053240">
    <property type="entry name" value="VTT_domain"/>
</dbReference>
<evidence type="ECO:0000313" key="5">
    <source>
        <dbReference type="Proteomes" id="UP000660262"/>
    </source>
</evidence>
<evidence type="ECO:0000256" key="2">
    <source>
        <dbReference type="SAM" id="Phobius"/>
    </source>
</evidence>
<reference evidence="4" key="1">
    <citation type="submission" date="2020-10" db="EMBL/GenBank/DDBJ databases">
        <title>Unveiling of a novel bifunctional photoreceptor, Dualchrome1, isolated from a cosmopolitan green alga.</title>
        <authorList>
            <person name="Suzuki S."/>
            <person name="Kawachi M."/>
        </authorList>
    </citation>
    <scope>NUCLEOTIDE SEQUENCE</scope>
    <source>
        <strain evidence="4">NIES 2893</strain>
    </source>
</reference>
<organism evidence="4 5">
    <name type="scientific">Pycnococcus provasolii</name>
    <dbReference type="NCBI Taxonomy" id="41880"/>
    <lineage>
        <taxon>Eukaryota</taxon>
        <taxon>Viridiplantae</taxon>
        <taxon>Chlorophyta</taxon>
        <taxon>Pseudoscourfieldiophyceae</taxon>
        <taxon>Pseudoscourfieldiales</taxon>
        <taxon>Pycnococcaceae</taxon>
        <taxon>Pycnococcus</taxon>
    </lineage>
</organism>